<feature type="transmembrane region" description="Helical" evidence="1">
    <location>
        <begin position="86"/>
        <end position="108"/>
    </location>
</feature>
<feature type="transmembrane region" description="Helical" evidence="1">
    <location>
        <begin position="41"/>
        <end position="61"/>
    </location>
</feature>
<dbReference type="Pfam" id="PF13346">
    <property type="entry name" value="ABC2_membrane_5"/>
    <property type="match status" value="1"/>
</dbReference>
<dbReference type="AlphaFoldDB" id="A0A1I2MBU7"/>
<keyword evidence="1" id="KW-0812">Transmembrane</keyword>
<evidence type="ECO:0000313" key="3">
    <source>
        <dbReference type="EMBL" id="SFF86711.1"/>
    </source>
</evidence>
<dbReference type="OrthoDB" id="1696644at2"/>
<feature type="transmembrane region" description="Helical" evidence="1">
    <location>
        <begin position="18"/>
        <end position="35"/>
    </location>
</feature>
<evidence type="ECO:0000256" key="1">
    <source>
        <dbReference type="SAM" id="Phobius"/>
    </source>
</evidence>
<name>A0A1I2MBU7_9CLOT</name>
<dbReference type="EMBL" id="QAMZ01000055">
    <property type="protein sequence ID" value="PWL51589.1"/>
    <property type="molecule type" value="Genomic_DNA"/>
</dbReference>
<evidence type="ECO:0000313" key="4">
    <source>
        <dbReference type="Proteomes" id="UP000182135"/>
    </source>
</evidence>
<organism evidence="3 4">
    <name type="scientific">Clostridium cadaveris</name>
    <dbReference type="NCBI Taxonomy" id="1529"/>
    <lineage>
        <taxon>Bacteria</taxon>
        <taxon>Bacillati</taxon>
        <taxon>Bacillota</taxon>
        <taxon>Clostridia</taxon>
        <taxon>Eubacteriales</taxon>
        <taxon>Clostridiaceae</taxon>
        <taxon>Clostridium</taxon>
    </lineage>
</organism>
<dbReference type="Proteomes" id="UP000246114">
    <property type="component" value="Unassembled WGS sequence"/>
</dbReference>
<keyword evidence="4" id="KW-1185">Reference proteome</keyword>
<accession>A0A1I2MBU7</accession>
<reference evidence="2 5" key="2">
    <citation type="submission" date="2018-03" db="EMBL/GenBank/DDBJ databases">
        <title>The uncultured portion of the human microbiome is neutrally assembled.</title>
        <authorList>
            <person name="Jeraldo P."/>
            <person name="Boardman L."/>
            <person name="White B.A."/>
            <person name="Nelson H."/>
            <person name="Goldenfeld N."/>
            <person name="Chia N."/>
        </authorList>
    </citation>
    <scope>NUCLEOTIDE SEQUENCE [LARGE SCALE GENOMIC DNA]</scope>
    <source>
        <strain evidence="2">CIM:MAG 903</strain>
    </source>
</reference>
<sequence length="224" mass="25214">MEKTIKCCKLDFMMIKSYLVKNIALLLVMSIFISVMNKNVIMILGMMGIYGVMVLSYPFVLQEKNGIDNFYGTLSLNRKIIVRGRYLFTIGLGILSGVISLISCIVLNKIMSFGMSIEEIAFTAAIMFGIYIVLASLQLPIYFKFGYTKAKMYAMFPIFLIPIIAVGGTTLIKDRPELIEKIKYIGTMIENNSLAFGVMIVAVVLLIMEISLIISSKLYEERKE</sequence>
<gene>
    <name evidence="2" type="ORF">DBY38_13740</name>
    <name evidence="3" type="ORF">SAMN04487885_11331</name>
</gene>
<dbReference type="InterPro" id="IPR025699">
    <property type="entry name" value="ABC2_memb-like"/>
</dbReference>
<protein>
    <submittedName>
        <fullName evidence="3">ABC-2 family transporter protein</fullName>
    </submittedName>
    <submittedName>
        <fullName evidence="2">ABC-2 transporter permease</fullName>
    </submittedName>
</protein>
<evidence type="ECO:0000313" key="5">
    <source>
        <dbReference type="Proteomes" id="UP000246114"/>
    </source>
</evidence>
<dbReference type="Proteomes" id="UP000182135">
    <property type="component" value="Unassembled WGS sequence"/>
</dbReference>
<proteinExistence type="predicted"/>
<reference evidence="3 4" key="1">
    <citation type="submission" date="2016-10" db="EMBL/GenBank/DDBJ databases">
        <authorList>
            <person name="de Groot N.N."/>
        </authorList>
    </citation>
    <scope>NUCLEOTIDE SEQUENCE [LARGE SCALE GENOMIC DNA]</scope>
    <source>
        <strain evidence="3 4">NLAE-zl-G419</strain>
    </source>
</reference>
<dbReference type="RefSeq" id="WP_027639321.1">
    <property type="nucleotide sequence ID" value="NZ_BAAACD010000016.1"/>
</dbReference>
<dbReference type="EMBL" id="FOOE01000013">
    <property type="protein sequence ID" value="SFF86711.1"/>
    <property type="molecule type" value="Genomic_DNA"/>
</dbReference>
<dbReference type="eggNOG" id="COG1835">
    <property type="taxonomic scope" value="Bacteria"/>
</dbReference>
<feature type="transmembrane region" description="Helical" evidence="1">
    <location>
        <begin position="120"/>
        <end position="141"/>
    </location>
</feature>
<evidence type="ECO:0000313" key="2">
    <source>
        <dbReference type="EMBL" id="PWL51589.1"/>
    </source>
</evidence>
<keyword evidence="1" id="KW-0472">Membrane</keyword>
<feature type="transmembrane region" description="Helical" evidence="1">
    <location>
        <begin position="153"/>
        <end position="172"/>
    </location>
</feature>
<keyword evidence="1" id="KW-1133">Transmembrane helix</keyword>
<feature type="transmembrane region" description="Helical" evidence="1">
    <location>
        <begin position="192"/>
        <end position="214"/>
    </location>
</feature>
<dbReference type="STRING" id="1529.SAMN04487885_11331"/>